<name>A0A8H6TWF7_9AGAR</name>
<dbReference type="AlphaFoldDB" id="A0A8H6TWF7"/>
<organism evidence="1 2">
    <name type="scientific">Mycena venus</name>
    <dbReference type="NCBI Taxonomy" id="2733690"/>
    <lineage>
        <taxon>Eukaryota</taxon>
        <taxon>Fungi</taxon>
        <taxon>Dikarya</taxon>
        <taxon>Basidiomycota</taxon>
        <taxon>Agaricomycotina</taxon>
        <taxon>Agaricomycetes</taxon>
        <taxon>Agaricomycetidae</taxon>
        <taxon>Agaricales</taxon>
        <taxon>Marasmiineae</taxon>
        <taxon>Mycenaceae</taxon>
        <taxon>Mycena</taxon>
    </lineage>
</organism>
<dbReference type="Proteomes" id="UP000620124">
    <property type="component" value="Unassembled WGS sequence"/>
</dbReference>
<keyword evidence="2" id="KW-1185">Reference proteome</keyword>
<comment type="caution">
    <text evidence="1">The sequence shown here is derived from an EMBL/GenBank/DDBJ whole genome shotgun (WGS) entry which is preliminary data.</text>
</comment>
<protein>
    <submittedName>
        <fullName evidence="1">Fungal-trans domain-containing protein</fullName>
    </submittedName>
</protein>
<proteinExistence type="predicted"/>
<dbReference type="EMBL" id="JACAZI010000041">
    <property type="protein sequence ID" value="KAF7326668.1"/>
    <property type="molecule type" value="Genomic_DNA"/>
</dbReference>
<sequence length="160" mass="17967">MNNKRQFYVSFKSADTLIERFKLSLPTVHSHSSREMIVTHGLAHVATIQLHNPFVMDTDASRSRVITSARTIVANIAQVPLNKFGYIDPIMGTLLMAACQVFVTELKRLRHRPINSPVPPEERLAMDATETVLAAMNIFAPSCQLMNSQLIAMQQLYRGD</sequence>
<accession>A0A8H6TWF7</accession>
<evidence type="ECO:0000313" key="1">
    <source>
        <dbReference type="EMBL" id="KAF7326668.1"/>
    </source>
</evidence>
<gene>
    <name evidence="1" type="ORF">MVEN_02604000</name>
</gene>
<dbReference type="OrthoDB" id="2309723at2759"/>
<evidence type="ECO:0000313" key="2">
    <source>
        <dbReference type="Proteomes" id="UP000620124"/>
    </source>
</evidence>
<reference evidence="1" key="1">
    <citation type="submission" date="2020-05" db="EMBL/GenBank/DDBJ databases">
        <title>Mycena genomes resolve the evolution of fungal bioluminescence.</title>
        <authorList>
            <person name="Tsai I.J."/>
        </authorList>
    </citation>
    <scope>NUCLEOTIDE SEQUENCE</scope>
    <source>
        <strain evidence="1">CCC161011</strain>
    </source>
</reference>